<dbReference type="AlphaFoldDB" id="A0A9Q0M1G6"/>
<sequence>MNVTEFPFILKQKVSVSQFVQSWIEELSDDLTLTQESGNSNQVTRNANELNIPTQMVKSLESDLNPIAFCELVNDNKIFVSKSNLNISGFESETLKEVNIHNERFVSESKYRMSYKAKYRHDIVDQPINIGKVDTTQSPQAILTIQIYRPAIKQAQQRHKLQLDREIQVLSSQFLTTLRDSFVCISDVLSDHDYSDTPLNLLPSFTKHQRPGFFFIDGIIYDDTRCESMLAPKRIIQWAKEKEIGNFEEKSMVETRFESLSFHLGFPYLYMHGNNCEHLLVFTDLQMYIPNLNDPVSKYPKCTTMANIVKVKCQMCSMYFSKWFVFDNKRLPSSPFYFCYNCFLSFNYDEQNQKIGSFKAYPIVFNLNP</sequence>
<keyword evidence="4" id="KW-0805">Transcription regulation</keyword>
<evidence type="ECO:0000256" key="6">
    <source>
        <dbReference type="ARBA" id="ARBA00023163"/>
    </source>
</evidence>
<keyword evidence="5" id="KW-0238">DNA-binding</keyword>
<name>A0A9Q0M1G6_BLOTA</name>
<evidence type="ECO:0000256" key="3">
    <source>
        <dbReference type="ARBA" id="ARBA00013634"/>
    </source>
</evidence>
<dbReference type="OMA" id="YFCHNCF"/>
<evidence type="ECO:0000256" key="8">
    <source>
        <dbReference type="ARBA" id="ARBA00025193"/>
    </source>
</evidence>
<evidence type="ECO:0000256" key="7">
    <source>
        <dbReference type="ARBA" id="ARBA00023242"/>
    </source>
</evidence>
<comment type="similarity">
    <text evidence="2">Belongs to the SNAPC3/SRD2 family.</text>
</comment>
<evidence type="ECO:0000313" key="11">
    <source>
        <dbReference type="EMBL" id="KAJ6218313.1"/>
    </source>
</evidence>
<comment type="subcellular location">
    <subcellularLocation>
        <location evidence="1">Nucleus</location>
    </subcellularLocation>
</comment>
<dbReference type="GO" id="GO:0019185">
    <property type="term" value="C:snRNA-activating protein complex"/>
    <property type="evidence" value="ECO:0007669"/>
    <property type="project" value="TreeGrafter"/>
</dbReference>
<evidence type="ECO:0000256" key="10">
    <source>
        <dbReference type="ARBA" id="ARBA00029606"/>
    </source>
</evidence>
<evidence type="ECO:0000256" key="4">
    <source>
        <dbReference type="ARBA" id="ARBA00023015"/>
    </source>
</evidence>
<dbReference type="GO" id="GO:0003681">
    <property type="term" value="F:bent DNA binding"/>
    <property type="evidence" value="ECO:0007669"/>
    <property type="project" value="TreeGrafter"/>
</dbReference>
<gene>
    <name evidence="11" type="ORF">RDWZM_009470</name>
</gene>
<dbReference type="GO" id="GO:0042796">
    <property type="term" value="P:snRNA transcription by RNA polymerase III"/>
    <property type="evidence" value="ECO:0007669"/>
    <property type="project" value="TreeGrafter"/>
</dbReference>
<evidence type="ECO:0000256" key="2">
    <source>
        <dbReference type="ARBA" id="ARBA00010410"/>
    </source>
</evidence>
<keyword evidence="12" id="KW-1185">Reference proteome</keyword>
<proteinExistence type="inferred from homology"/>
<dbReference type="Proteomes" id="UP001142055">
    <property type="component" value="Chromosome 3"/>
</dbReference>
<dbReference type="GO" id="GO:0001006">
    <property type="term" value="F:RNA polymerase III type 3 promoter sequence-specific DNA binding"/>
    <property type="evidence" value="ECO:0007669"/>
    <property type="project" value="TreeGrafter"/>
</dbReference>
<keyword evidence="7" id="KW-0539">Nucleus</keyword>
<evidence type="ECO:0000256" key="5">
    <source>
        <dbReference type="ARBA" id="ARBA00023125"/>
    </source>
</evidence>
<dbReference type="InterPro" id="IPR022042">
    <property type="entry name" value="snRNA-activating_su3"/>
</dbReference>
<dbReference type="PANTHER" id="PTHR13421">
    <property type="entry name" value="SNRNA-ACTIVATING PROTEIN COMPLEX SUBUNIT 3"/>
    <property type="match status" value="1"/>
</dbReference>
<organism evidence="11 12">
    <name type="scientific">Blomia tropicalis</name>
    <name type="common">Mite</name>
    <dbReference type="NCBI Taxonomy" id="40697"/>
    <lineage>
        <taxon>Eukaryota</taxon>
        <taxon>Metazoa</taxon>
        <taxon>Ecdysozoa</taxon>
        <taxon>Arthropoda</taxon>
        <taxon>Chelicerata</taxon>
        <taxon>Arachnida</taxon>
        <taxon>Acari</taxon>
        <taxon>Acariformes</taxon>
        <taxon>Sarcoptiformes</taxon>
        <taxon>Astigmata</taxon>
        <taxon>Glycyphagoidea</taxon>
        <taxon>Echimyopodidae</taxon>
        <taxon>Blomia</taxon>
    </lineage>
</organism>
<evidence type="ECO:0000313" key="12">
    <source>
        <dbReference type="Proteomes" id="UP001142055"/>
    </source>
</evidence>
<keyword evidence="6" id="KW-0804">Transcription</keyword>
<comment type="function">
    <text evidence="8">Part of the SNAPc complex required for the transcription of both RNA polymerase II and III small-nuclear RNA genes. Binds to the proximal sequence element (PSE), a non-TATA-box basal promoter element common to these 2 types of genes. Recruits TBP and BRF2 to the U6 snRNA TATA box.</text>
</comment>
<dbReference type="EMBL" id="JAPWDV010000003">
    <property type="protein sequence ID" value="KAJ6218313.1"/>
    <property type="molecule type" value="Genomic_DNA"/>
</dbReference>
<dbReference type="PANTHER" id="PTHR13421:SF16">
    <property type="entry name" value="SNRNA-ACTIVATING PROTEIN COMPLEX SUBUNIT 3"/>
    <property type="match status" value="1"/>
</dbReference>
<comment type="subunit">
    <text evidence="9">Part of the SNAPc complex composed of 5 subunits: SNAPC1, SNAPC2, SNAPC3, SNAPC4 and SNAPC5. SNAPC3 interacts with SNAPC1.</text>
</comment>
<comment type="caution">
    <text evidence="11">The sequence shown here is derived from an EMBL/GenBank/DDBJ whole genome shotgun (WGS) entry which is preliminary data.</text>
</comment>
<dbReference type="OrthoDB" id="46583at2759"/>
<reference evidence="11" key="1">
    <citation type="submission" date="2022-12" db="EMBL/GenBank/DDBJ databases">
        <title>Genome assemblies of Blomia tropicalis.</title>
        <authorList>
            <person name="Cui Y."/>
        </authorList>
    </citation>
    <scope>NUCLEOTIDE SEQUENCE</scope>
    <source>
        <tissue evidence="11">Adult mites</tissue>
    </source>
</reference>
<protein>
    <recommendedName>
        <fullName evidence="3">snRNA-activating protein complex subunit 3</fullName>
    </recommendedName>
    <alternativeName>
        <fullName evidence="10">Small nuclear RNA-activating complex polypeptide 3</fullName>
    </alternativeName>
</protein>
<dbReference type="GO" id="GO:0001046">
    <property type="term" value="F:core promoter sequence-specific DNA binding"/>
    <property type="evidence" value="ECO:0007669"/>
    <property type="project" value="TreeGrafter"/>
</dbReference>
<dbReference type="GO" id="GO:0042795">
    <property type="term" value="P:snRNA transcription by RNA polymerase II"/>
    <property type="evidence" value="ECO:0007669"/>
    <property type="project" value="TreeGrafter"/>
</dbReference>
<dbReference type="Pfam" id="PF12251">
    <property type="entry name" value="SNAPC3"/>
    <property type="match status" value="1"/>
</dbReference>
<dbReference type="GO" id="GO:0000978">
    <property type="term" value="F:RNA polymerase II cis-regulatory region sequence-specific DNA binding"/>
    <property type="evidence" value="ECO:0007669"/>
    <property type="project" value="TreeGrafter"/>
</dbReference>
<dbReference type="GO" id="GO:0005634">
    <property type="term" value="C:nucleus"/>
    <property type="evidence" value="ECO:0007669"/>
    <property type="project" value="UniProtKB-SubCell"/>
</dbReference>
<evidence type="ECO:0000256" key="1">
    <source>
        <dbReference type="ARBA" id="ARBA00004123"/>
    </source>
</evidence>
<evidence type="ECO:0000256" key="9">
    <source>
        <dbReference type="ARBA" id="ARBA00025958"/>
    </source>
</evidence>
<accession>A0A9Q0M1G6</accession>